<keyword evidence="8" id="KW-1185">Reference proteome</keyword>
<dbReference type="Pfam" id="PF05577">
    <property type="entry name" value="Peptidase_S28"/>
    <property type="match status" value="1"/>
</dbReference>
<dbReference type="Proteomes" id="UP000070501">
    <property type="component" value="Unassembled WGS sequence"/>
</dbReference>
<protein>
    <submittedName>
        <fullName evidence="7">Peptidase S28</fullName>
    </submittedName>
</protein>
<accession>A0A136J685</accession>
<evidence type="ECO:0000256" key="1">
    <source>
        <dbReference type="ARBA" id="ARBA00011079"/>
    </source>
</evidence>
<keyword evidence="2" id="KW-0645">Protease</keyword>
<dbReference type="OrthoDB" id="1735038at2759"/>
<dbReference type="AlphaFoldDB" id="A0A136J685"/>
<evidence type="ECO:0000313" key="7">
    <source>
        <dbReference type="EMBL" id="KXJ92662.1"/>
    </source>
</evidence>
<proteinExistence type="inferred from homology"/>
<dbReference type="Gene3D" id="3.40.50.1820">
    <property type="entry name" value="alpha/beta hydrolase"/>
    <property type="match status" value="2"/>
</dbReference>
<dbReference type="GO" id="GO:0070008">
    <property type="term" value="F:serine-type exopeptidase activity"/>
    <property type="evidence" value="ECO:0007669"/>
    <property type="project" value="InterPro"/>
</dbReference>
<evidence type="ECO:0000256" key="6">
    <source>
        <dbReference type="SAM" id="SignalP"/>
    </source>
</evidence>
<dbReference type="EMBL" id="KQ964248">
    <property type="protein sequence ID" value="KXJ92662.1"/>
    <property type="molecule type" value="Genomic_DNA"/>
</dbReference>
<feature type="signal peptide" evidence="6">
    <location>
        <begin position="1"/>
        <end position="19"/>
    </location>
</feature>
<evidence type="ECO:0000256" key="4">
    <source>
        <dbReference type="ARBA" id="ARBA00022801"/>
    </source>
</evidence>
<dbReference type="GO" id="GO:0006508">
    <property type="term" value="P:proteolysis"/>
    <property type="evidence" value="ECO:0007669"/>
    <property type="project" value="UniProtKB-KW"/>
</dbReference>
<evidence type="ECO:0000256" key="3">
    <source>
        <dbReference type="ARBA" id="ARBA00022729"/>
    </source>
</evidence>
<dbReference type="FunFam" id="3.40.50.1820:FF:000251">
    <property type="entry name" value="Extracelular serine carboxypeptidase, putative"/>
    <property type="match status" value="1"/>
</dbReference>
<dbReference type="InterPro" id="IPR029058">
    <property type="entry name" value="AB_hydrolase_fold"/>
</dbReference>
<evidence type="ECO:0000256" key="5">
    <source>
        <dbReference type="ARBA" id="ARBA00023180"/>
    </source>
</evidence>
<keyword evidence="3 6" id="KW-0732">Signal</keyword>
<sequence length="549" mass="61340">MVRLGAIAGLIALAASVQALQPPLHIQRLLEKAKTHDSARVEDVSATAADYKEYFLQTPVDHFHNDTKYEPHSNATFGLRYWFDAQYYKPGGPVIVLAAGETSGVGRLPFLEKGIVYELAKATGGLGVILEHRYYGTSYPTEDFSTENLRFLTTEQSLADTAFFAKNVKFEGVDVDLNPKTTPWIAYGGSYAGSYVAFLRIVYPDIYYGAISSSGVPVAIWDYWQYFEAARIYAPGDCSITTQKLQNAVDNILIKKNDTEYPAKLKEAFGYSGTADDLNFASVLSTGIYGLQSYNWDPTESSNSFFDYCEHISSDKVIHNNTEAKRETAKELLVAGGYADEADVLTNRLLNWIGWLYRTIGFRCVEGDDESCFGTADAKTLAAADHSQTWRLWQYQVCTEWGYLQTGSGTPEDQLSMISRLIDLESQAAICKSAFNITEPAKVENINKFGAFDISYPRVAWLDGEWDPWRAAGVHAIGQPERESTTSEPFILIDKAVHHWDENGVVESEQTPDFPPKPVAEAKRQIREFVKAWVEEFADTLEEDDIAEL</sequence>
<organism evidence="7 8">
    <name type="scientific">Microdochium bolleyi</name>
    <dbReference type="NCBI Taxonomy" id="196109"/>
    <lineage>
        <taxon>Eukaryota</taxon>
        <taxon>Fungi</taxon>
        <taxon>Dikarya</taxon>
        <taxon>Ascomycota</taxon>
        <taxon>Pezizomycotina</taxon>
        <taxon>Sordariomycetes</taxon>
        <taxon>Xylariomycetidae</taxon>
        <taxon>Xylariales</taxon>
        <taxon>Microdochiaceae</taxon>
        <taxon>Microdochium</taxon>
    </lineage>
</organism>
<gene>
    <name evidence="7" type="ORF">Micbo1qcDRAFT_50145</name>
</gene>
<dbReference type="InParanoid" id="A0A136J685"/>
<dbReference type="InterPro" id="IPR008758">
    <property type="entry name" value="Peptidase_S28"/>
</dbReference>
<dbReference type="GO" id="GO:0008239">
    <property type="term" value="F:dipeptidyl-peptidase activity"/>
    <property type="evidence" value="ECO:0007669"/>
    <property type="project" value="TreeGrafter"/>
</dbReference>
<evidence type="ECO:0000313" key="8">
    <source>
        <dbReference type="Proteomes" id="UP000070501"/>
    </source>
</evidence>
<reference evidence="8" key="1">
    <citation type="submission" date="2016-02" db="EMBL/GenBank/DDBJ databases">
        <title>Draft genome sequence of Microdochium bolleyi, a fungal endophyte of beachgrass.</title>
        <authorList>
            <consortium name="DOE Joint Genome Institute"/>
            <person name="David A.S."/>
            <person name="May G."/>
            <person name="Haridas S."/>
            <person name="Lim J."/>
            <person name="Wang M."/>
            <person name="Labutti K."/>
            <person name="Lipzen A."/>
            <person name="Barry K."/>
            <person name="Grigoriev I.V."/>
        </authorList>
    </citation>
    <scope>NUCLEOTIDE SEQUENCE [LARGE SCALE GENOMIC DNA]</scope>
    <source>
        <strain evidence="8">J235TASD1</strain>
    </source>
</reference>
<keyword evidence="4" id="KW-0378">Hydrolase</keyword>
<evidence type="ECO:0000256" key="2">
    <source>
        <dbReference type="ARBA" id="ARBA00022670"/>
    </source>
</evidence>
<comment type="similarity">
    <text evidence="1">Belongs to the peptidase S28 family.</text>
</comment>
<keyword evidence="5" id="KW-0325">Glycoprotein</keyword>
<dbReference type="SUPFAM" id="SSF53474">
    <property type="entry name" value="alpha/beta-Hydrolases"/>
    <property type="match status" value="1"/>
</dbReference>
<name>A0A136J685_9PEZI</name>
<dbReference type="PANTHER" id="PTHR11010">
    <property type="entry name" value="PROTEASE S28 PRO-X CARBOXYPEPTIDASE-RELATED"/>
    <property type="match status" value="1"/>
</dbReference>
<dbReference type="PANTHER" id="PTHR11010:SF117">
    <property type="entry name" value="SERINE PROTEASE 16"/>
    <property type="match status" value="1"/>
</dbReference>
<feature type="chain" id="PRO_5007293549" evidence="6">
    <location>
        <begin position="20"/>
        <end position="549"/>
    </location>
</feature>